<dbReference type="Gene3D" id="6.10.340.10">
    <property type="match status" value="1"/>
</dbReference>
<keyword evidence="4" id="KW-0597">Phosphoprotein</keyword>
<dbReference type="InterPro" id="IPR003594">
    <property type="entry name" value="HATPase_dom"/>
</dbReference>
<feature type="region of interest" description="Disordered" evidence="9">
    <location>
        <begin position="1"/>
        <end position="22"/>
    </location>
</feature>
<dbReference type="EC" id="2.7.13.3" evidence="3"/>
<keyword evidence="7" id="KW-0418">Kinase</keyword>
<protein>
    <recommendedName>
        <fullName evidence="3">histidine kinase</fullName>
        <ecNumber evidence="3">2.7.13.3</ecNumber>
    </recommendedName>
</protein>
<evidence type="ECO:0000259" key="10">
    <source>
        <dbReference type="PROSITE" id="PS50109"/>
    </source>
</evidence>
<name>A0A517P2G4_9BACT</name>
<dbReference type="GO" id="GO:0004673">
    <property type="term" value="F:protein histidine kinase activity"/>
    <property type="evidence" value="ECO:0007669"/>
    <property type="project" value="UniProtKB-EC"/>
</dbReference>
<dbReference type="PRINTS" id="PR00344">
    <property type="entry name" value="BCTRLSENSOR"/>
</dbReference>
<evidence type="ECO:0000256" key="3">
    <source>
        <dbReference type="ARBA" id="ARBA00012438"/>
    </source>
</evidence>
<dbReference type="SMART" id="SM00387">
    <property type="entry name" value="HATPase_c"/>
    <property type="match status" value="1"/>
</dbReference>
<evidence type="ECO:0000256" key="2">
    <source>
        <dbReference type="ARBA" id="ARBA00004370"/>
    </source>
</evidence>
<dbReference type="Proteomes" id="UP000319817">
    <property type="component" value="Chromosome"/>
</dbReference>
<dbReference type="OrthoDB" id="149796at2"/>
<evidence type="ECO:0000256" key="7">
    <source>
        <dbReference type="ARBA" id="ARBA00022777"/>
    </source>
</evidence>
<evidence type="ECO:0000256" key="1">
    <source>
        <dbReference type="ARBA" id="ARBA00000085"/>
    </source>
</evidence>
<reference evidence="12 13" key="1">
    <citation type="submission" date="2019-02" db="EMBL/GenBank/DDBJ databases">
        <title>Deep-cultivation of Planctomycetes and their phenomic and genomic characterization uncovers novel biology.</title>
        <authorList>
            <person name="Wiegand S."/>
            <person name="Jogler M."/>
            <person name="Boedeker C."/>
            <person name="Pinto D."/>
            <person name="Vollmers J."/>
            <person name="Rivas-Marin E."/>
            <person name="Kohn T."/>
            <person name="Peeters S.H."/>
            <person name="Heuer A."/>
            <person name="Rast P."/>
            <person name="Oberbeckmann S."/>
            <person name="Bunk B."/>
            <person name="Jeske O."/>
            <person name="Meyerdierks A."/>
            <person name="Storesund J.E."/>
            <person name="Kallscheuer N."/>
            <person name="Luecker S."/>
            <person name="Lage O.M."/>
            <person name="Pohl T."/>
            <person name="Merkel B.J."/>
            <person name="Hornburger P."/>
            <person name="Mueller R.-W."/>
            <person name="Bruemmer F."/>
            <person name="Labrenz M."/>
            <person name="Spormann A.M."/>
            <person name="Op den Camp H."/>
            <person name="Overmann J."/>
            <person name="Amann R."/>
            <person name="Jetten M.S.M."/>
            <person name="Mascher T."/>
            <person name="Medema M.H."/>
            <person name="Devos D.P."/>
            <person name="Kaster A.-K."/>
            <person name="Ovreas L."/>
            <person name="Rohde M."/>
            <person name="Galperin M.Y."/>
            <person name="Jogler C."/>
        </authorList>
    </citation>
    <scope>NUCLEOTIDE SEQUENCE [LARGE SCALE GENOMIC DNA]</scope>
    <source>
        <strain evidence="12 13">K23_9</strain>
    </source>
</reference>
<dbReference type="InterPro" id="IPR036890">
    <property type="entry name" value="HATPase_C_sf"/>
</dbReference>
<dbReference type="SUPFAM" id="SSF158472">
    <property type="entry name" value="HAMP domain-like"/>
    <property type="match status" value="1"/>
</dbReference>
<dbReference type="GO" id="GO:0016020">
    <property type="term" value="C:membrane"/>
    <property type="evidence" value="ECO:0007669"/>
    <property type="project" value="UniProtKB-SubCell"/>
</dbReference>
<dbReference type="InterPro" id="IPR004358">
    <property type="entry name" value="Sig_transdc_His_kin-like_C"/>
</dbReference>
<dbReference type="EMBL" id="CP036526">
    <property type="protein sequence ID" value="QDT13565.1"/>
    <property type="molecule type" value="Genomic_DNA"/>
</dbReference>
<comment type="subcellular location">
    <subcellularLocation>
        <location evidence="2">Membrane</location>
    </subcellularLocation>
</comment>
<evidence type="ECO:0000256" key="6">
    <source>
        <dbReference type="ARBA" id="ARBA00022741"/>
    </source>
</evidence>
<dbReference type="Gene3D" id="3.30.565.10">
    <property type="entry name" value="Histidine kinase-like ATPase, C-terminal domain"/>
    <property type="match status" value="1"/>
</dbReference>
<dbReference type="PANTHER" id="PTHR44936:SF10">
    <property type="entry name" value="SENSOR PROTEIN RSTB"/>
    <property type="match status" value="1"/>
</dbReference>
<comment type="catalytic activity">
    <reaction evidence="1">
        <text>ATP + protein L-histidine = ADP + protein N-phospho-L-histidine.</text>
        <dbReference type="EC" id="2.7.13.3"/>
    </reaction>
</comment>
<evidence type="ECO:0000313" key="12">
    <source>
        <dbReference type="EMBL" id="QDT13565.1"/>
    </source>
</evidence>
<accession>A0A517P2G4</accession>
<dbReference type="SUPFAM" id="SSF55874">
    <property type="entry name" value="ATPase domain of HSP90 chaperone/DNA topoisomerase II/histidine kinase"/>
    <property type="match status" value="1"/>
</dbReference>
<evidence type="ECO:0000259" key="11">
    <source>
        <dbReference type="PROSITE" id="PS50885"/>
    </source>
</evidence>
<dbReference type="Pfam" id="PF02518">
    <property type="entry name" value="HATPase_c"/>
    <property type="match status" value="1"/>
</dbReference>
<evidence type="ECO:0000256" key="8">
    <source>
        <dbReference type="ARBA" id="ARBA00022840"/>
    </source>
</evidence>
<keyword evidence="13" id="KW-1185">Reference proteome</keyword>
<evidence type="ECO:0000256" key="5">
    <source>
        <dbReference type="ARBA" id="ARBA00022679"/>
    </source>
</evidence>
<organism evidence="12 13">
    <name type="scientific">Stieleria marina</name>
    <dbReference type="NCBI Taxonomy" id="1930275"/>
    <lineage>
        <taxon>Bacteria</taxon>
        <taxon>Pseudomonadati</taxon>
        <taxon>Planctomycetota</taxon>
        <taxon>Planctomycetia</taxon>
        <taxon>Pirellulales</taxon>
        <taxon>Pirellulaceae</taxon>
        <taxon>Stieleria</taxon>
    </lineage>
</organism>
<sequence>MSVSQASESTPRKGSWDSAAPWAGTAEGHQRSLRSKLVLSLAAMCAVFLVIDEAVRRIVIQPAFKDLEHASALRDTNRVMSAIKVESEHLQTIAEQGASRLKPNDIDRITQSTIQETLWREQSWHLEGVQWAAITGSDNSWRWVRLKNVDLPSQESPGGNDGISEAVLDRISAATSTSTDGLICATDRVIHAFATAPIKFDGSSAGIGLGLPERSIEYRIVVGKELDDALIAELRRRTQVTFSIQVYHDRKAGQTIRTWEADQSTLVVEVPLVQSDKQTLANLFVQVPRDVVQQAAHTTSLARNVFVCGAAAALVLMLLQLQRIVVGPLTRIREYTERIAENGLDAAPLEVTGNDEIGALANAFDHMKLRLTDTQNRLADASHAAGMSQVADTVIHNVGNVLTNVNSLIETSVDRVNGLRITPLDKLATRLRQDKNREALFEATPDYLQRLAAELGNDQVKLSELLATLNDNVQHIHSIIRDQRRHTVKSLDKKRLMMRGIVDEAIGCCQAKLSQDQIQVQFSSGDDYEVFSDRSLLLQIIINLIGNAGNAMSENACVNPLLEIELAGNAAYVRLYVRDHGCGMTAETIAKVFDAHFTTRESGTGLGLHFCAITLKRLGGTISAQSEGLGKGSTFSVEFPLMQPESHRKTDRQSDASISFPTITTNAHFDNAITQSNT</sequence>
<keyword evidence="5 12" id="KW-0808">Transferase</keyword>
<keyword evidence="8" id="KW-0067">ATP-binding</keyword>
<dbReference type="RefSeq" id="WP_145421276.1">
    <property type="nucleotide sequence ID" value="NZ_CP036526.1"/>
</dbReference>
<feature type="domain" description="HAMP" evidence="11">
    <location>
        <begin position="323"/>
        <end position="376"/>
    </location>
</feature>
<gene>
    <name evidence="12" type="primary">zraS_8</name>
    <name evidence="12" type="ORF">K239x_55850</name>
</gene>
<proteinExistence type="predicted"/>
<dbReference type="PROSITE" id="PS50109">
    <property type="entry name" value="HIS_KIN"/>
    <property type="match status" value="1"/>
</dbReference>
<dbReference type="GO" id="GO:0007165">
    <property type="term" value="P:signal transduction"/>
    <property type="evidence" value="ECO:0007669"/>
    <property type="project" value="InterPro"/>
</dbReference>
<dbReference type="PROSITE" id="PS50885">
    <property type="entry name" value="HAMP"/>
    <property type="match status" value="1"/>
</dbReference>
<dbReference type="InterPro" id="IPR005467">
    <property type="entry name" value="His_kinase_dom"/>
</dbReference>
<evidence type="ECO:0000313" key="13">
    <source>
        <dbReference type="Proteomes" id="UP000319817"/>
    </source>
</evidence>
<dbReference type="GO" id="GO:0005524">
    <property type="term" value="F:ATP binding"/>
    <property type="evidence" value="ECO:0007669"/>
    <property type="project" value="UniProtKB-KW"/>
</dbReference>
<dbReference type="SMART" id="SM00304">
    <property type="entry name" value="HAMP"/>
    <property type="match status" value="1"/>
</dbReference>
<evidence type="ECO:0000256" key="9">
    <source>
        <dbReference type="SAM" id="MobiDB-lite"/>
    </source>
</evidence>
<keyword evidence="6" id="KW-0547">Nucleotide-binding</keyword>
<feature type="domain" description="Histidine kinase" evidence="10">
    <location>
        <begin position="450"/>
        <end position="643"/>
    </location>
</feature>
<dbReference type="InterPro" id="IPR003660">
    <property type="entry name" value="HAMP_dom"/>
</dbReference>
<dbReference type="CDD" id="cd06225">
    <property type="entry name" value="HAMP"/>
    <property type="match status" value="1"/>
</dbReference>
<evidence type="ECO:0000256" key="4">
    <source>
        <dbReference type="ARBA" id="ARBA00022553"/>
    </source>
</evidence>
<dbReference type="Pfam" id="PF00672">
    <property type="entry name" value="HAMP"/>
    <property type="match status" value="1"/>
</dbReference>
<dbReference type="InterPro" id="IPR050980">
    <property type="entry name" value="2C_sensor_his_kinase"/>
</dbReference>
<dbReference type="PANTHER" id="PTHR44936">
    <property type="entry name" value="SENSOR PROTEIN CREC"/>
    <property type="match status" value="1"/>
</dbReference>
<dbReference type="AlphaFoldDB" id="A0A517P2G4"/>